<dbReference type="EMBL" id="ML996087">
    <property type="protein sequence ID" value="KAF2151769.1"/>
    <property type="molecule type" value="Genomic_DNA"/>
</dbReference>
<feature type="region of interest" description="Disordered" evidence="1">
    <location>
        <begin position="157"/>
        <end position="178"/>
    </location>
</feature>
<gene>
    <name evidence="2" type="ORF">K461DRAFT_321940</name>
</gene>
<feature type="compositionally biased region" description="Low complexity" evidence="1">
    <location>
        <begin position="345"/>
        <end position="358"/>
    </location>
</feature>
<reference evidence="2" key="1">
    <citation type="journal article" date="2020" name="Stud. Mycol.">
        <title>101 Dothideomycetes genomes: a test case for predicting lifestyles and emergence of pathogens.</title>
        <authorList>
            <person name="Haridas S."/>
            <person name="Albert R."/>
            <person name="Binder M."/>
            <person name="Bloem J."/>
            <person name="Labutti K."/>
            <person name="Salamov A."/>
            <person name="Andreopoulos B."/>
            <person name="Baker S."/>
            <person name="Barry K."/>
            <person name="Bills G."/>
            <person name="Bluhm B."/>
            <person name="Cannon C."/>
            <person name="Castanera R."/>
            <person name="Culley D."/>
            <person name="Daum C."/>
            <person name="Ezra D."/>
            <person name="Gonzalez J."/>
            <person name="Henrissat B."/>
            <person name="Kuo A."/>
            <person name="Liang C."/>
            <person name="Lipzen A."/>
            <person name="Lutzoni F."/>
            <person name="Magnuson J."/>
            <person name="Mondo S."/>
            <person name="Nolan M."/>
            <person name="Ohm R."/>
            <person name="Pangilinan J."/>
            <person name="Park H.-J."/>
            <person name="Ramirez L."/>
            <person name="Alfaro M."/>
            <person name="Sun H."/>
            <person name="Tritt A."/>
            <person name="Yoshinaga Y."/>
            <person name="Zwiers L.-H."/>
            <person name="Turgeon B."/>
            <person name="Goodwin S."/>
            <person name="Spatafora J."/>
            <person name="Crous P."/>
            <person name="Grigoriev I."/>
        </authorList>
    </citation>
    <scope>NUCLEOTIDE SEQUENCE</scope>
    <source>
        <strain evidence="2">CBS 260.36</strain>
    </source>
</reference>
<feature type="region of interest" description="Disordered" evidence="1">
    <location>
        <begin position="254"/>
        <end position="358"/>
    </location>
</feature>
<feature type="region of interest" description="Disordered" evidence="1">
    <location>
        <begin position="1"/>
        <end position="51"/>
    </location>
</feature>
<sequence>MGKTPPQKKSSSEKKKPTKKQDKTPTNQGVQTGRVTKKSKKSPTASDAEEGGERWDWALNCRLLECRSNGENYKTIARRLKRSDLACRLHTFYIRRQRVECLRWHQHMAHLNKKPFSARGITDEDRAECARFIEEDRQAAATGTNGPAPGTRAFEKSAVRETSFDGSATESDLRLGDDEDDDAEYERAELATLNDSDAAGPSTAGPSRPSINGAGWRSTCITNTKGGSRDLWPASGQAAVEAVSRTLSDTYMSAHSPPMCSPRSPSPRGPACGANSATHTSADSRDVRSARSPTTYGADRGATSTAYTTADSQRLWRPRSPTTRWASSGATSTAYTVADRRDTWSPRSPTISRRISEASSSSNSLHVLAEAAEAVEDQRPRAMEPAAAAVGPPGHQLAPTPFKEQDRWSVTVRPTPHMTPERLPSLYESMCDIFDIIFPNGRPRVDSALDMPFHDKSG</sequence>
<name>A0A9P4MJ64_9PEZI</name>
<organism evidence="2 3">
    <name type="scientific">Myriangium duriaei CBS 260.36</name>
    <dbReference type="NCBI Taxonomy" id="1168546"/>
    <lineage>
        <taxon>Eukaryota</taxon>
        <taxon>Fungi</taxon>
        <taxon>Dikarya</taxon>
        <taxon>Ascomycota</taxon>
        <taxon>Pezizomycotina</taxon>
        <taxon>Dothideomycetes</taxon>
        <taxon>Dothideomycetidae</taxon>
        <taxon>Myriangiales</taxon>
        <taxon>Myriangiaceae</taxon>
        <taxon>Myriangium</taxon>
    </lineage>
</organism>
<evidence type="ECO:0000256" key="1">
    <source>
        <dbReference type="SAM" id="MobiDB-lite"/>
    </source>
</evidence>
<dbReference type="Proteomes" id="UP000799439">
    <property type="component" value="Unassembled WGS sequence"/>
</dbReference>
<accession>A0A9P4MJ64</accession>
<evidence type="ECO:0000313" key="2">
    <source>
        <dbReference type="EMBL" id="KAF2151769.1"/>
    </source>
</evidence>
<feature type="region of interest" description="Disordered" evidence="1">
    <location>
        <begin position="190"/>
        <end position="233"/>
    </location>
</feature>
<proteinExistence type="predicted"/>
<evidence type="ECO:0000313" key="3">
    <source>
        <dbReference type="Proteomes" id="UP000799439"/>
    </source>
</evidence>
<protein>
    <submittedName>
        <fullName evidence="2">Uncharacterized protein</fullName>
    </submittedName>
</protein>
<feature type="compositionally biased region" description="Polar residues" evidence="1">
    <location>
        <begin position="320"/>
        <end position="335"/>
    </location>
</feature>
<keyword evidence="3" id="KW-1185">Reference proteome</keyword>
<comment type="caution">
    <text evidence="2">The sequence shown here is derived from an EMBL/GenBank/DDBJ whole genome shotgun (WGS) entry which is preliminary data.</text>
</comment>
<feature type="compositionally biased region" description="Basic and acidic residues" evidence="1">
    <location>
        <begin position="10"/>
        <end position="23"/>
    </location>
</feature>
<feature type="compositionally biased region" description="Polar residues" evidence="1">
    <location>
        <begin position="302"/>
        <end position="312"/>
    </location>
</feature>
<dbReference type="AlphaFoldDB" id="A0A9P4MJ64"/>